<name>A0A2A2IG18_9BACI</name>
<dbReference type="AlphaFoldDB" id="A0A2A2IG18"/>
<reference evidence="1 2" key="1">
    <citation type="submission" date="2017-08" db="EMBL/GenBank/DDBJ databases">
        <title>Virgibacillus indicus sp. nov. and Virgibacillus profoundi sp. nov, two moderately halophilic bacteria isolated from marine sediment by using the Microfluidic Streak Plate.</title>
        <authorList>
            <person name="Xu B."/>
            <person name="Hu B."/>
            <person name="Wang J."/>
            <person name="Zhu Y."/>
            <person name="Huang L."/>
            <person name="Du W."/>
            <person name="Huang Y."/>
        </authorList>
    </citation>
    <scope>NUCLEOTIDE SEQUENCE [LARGE SCALE GENOMIC DNA]</scope>
    <source>
        <strain evidence="1 2">IO3-P3-H5</strain>
    </source>
</reference>
<gene>
    <name evidence="1" type="ORF">CIL05_07510</name>
</gene>
<accession>A0A2A2IG18</accession>
<keyword evidence="2" id="KW-1185">Reference proteome</keyword>
<dbReference type="Proteomes" id="UP000218887">
    <property type="component" value="Unassembled WGS sequence"/>
</dbReference>
<dbReference type="OrthoDB" id="2680079at2"/>
<proteinExistence type="predicted"/>
<dbReference type="RefSeq" id="WP_095654910.1">
    <property type="nucleotide sequence ID" value="NZ_NPOA01000004.1"/>
</dbReference>
<dbReference type="EMBL" id="NPOA01000004">
    <property type="protein sequence ID" value="PAV30308.1"/>
    <property type="molecule type" value="Genomic_DNA"/>
</dbReference>
<protein>
    <submittedName>
        <fullName evidence="1">Uncharacterized protein</fullName>
    </submittedName>
</protein>
<evidence type="ECO:0000313" key="1">
    <source>
        <dbReference type="EMBL" id="PAV30308.1"/>
    </source>
</evidence>
<evidence type="ECO:0000313" key="2">
    <source>
        <dbReference type="Proteomes" id="UP000218887"/>
    </source>
</evidence>
<organism evidence="1 2">
    <name type="scientific">Virgibacillus profundi</name>
    <dbReference type="NCBI Taxonomy" id="2024555"/>
    <lineage>
        <taxon>Bacteria</taxon>
        <taxon>Bacillati</taxon>
        <taxon>Bacillota</taxon>
        <taxon>Bacilli</taxon>
        <taxon>Bacillales</taxon>
        <taxon>Bacillaceae</taxon>
        <taxon>Virgibacillus</taxon>
    </lineage>
</organism>
<comment type="caution">
    <text evidence="1">The sequence shown here is derived from an EMBL/GenBank/DDBJ whole genome shotgun (WGS) entry which is preliminary data.</text>
</comment>
<sequence>MENKTLKEKFIEEMKVASIPKLITVAVKLPSGAIETITNTEDTVTKALYYTDKYDEEFRLKHNTDVQIVGYMIV</sequence>